<organism evidence="1 2">
    <name type="scientific">Paramecium octaurelia</name>
    <dbReference type="NCBI Taxonomy" id="43137"/>
    <lineage>
        <taxon>Eukaryota</taxon>
        <taxon>Sar</taxon>
        <taxon>Alveolata</taxon>
        <taxon>Ciliophora</taxon>
        <taxon>Intramacronucleata</taxon>
        <taxon>Oligohymenophorea</taxon>
        <taxon>Peniculida</taxon>
        <taxon>Parameciidae</taxon>
        <taxon>Paramecium</taxon>
    </lineage>
</organism>
<proteinExistence type="predicted"/>
<dbReference type="Proteomes" id="UP000683925">
    <property type="component" value="Unassembled WGS sequence"/>
</dbReference>
<comment type="caution">
    <text evidence="1">The sequence shown here is derived from an EMBL/GenBank/DDBJ whole genome shotgun (WGS) entry which is preliminary data.</text>
</comment>
<accession>A0A8S1UXP4</accession>
<sequence>MPQLNWNQEGQGNYNQQTQNIVKNTKINWNVFAYLEHVSYHQGSSGFCIYNLIAQTTNI</sequence>
<dbReference type="EMBL" id="CAJJDP010000054">
    <property type="protein sequence ID" value="CAD8169888.1"/>
    <property type="molecule type" value="Genomic_DNA"/>
</dbReference>
<evidence type="ECO:0000313" key="1">
    <source>
        <dbReference type="EMBL" id="CAD8169888.1"/>
    </source>
</evidence>
<keyword evidence="2" id="KW-1185">Reference proteome</keyword>
<reference evidence="1" key="1">
    <citation type="submission" date="2021-01" db="EMBL/GenBank/DDBJ databases">
        <authorList>
            <consortium name="Genoscope - CEA"/>
            <person name="William W."/>
        </authorList>
    </citation>
    <scope>NUCLEOTIDE SEQUENCE</scope>
</reference>
<gene>
    <name evidence="1" type="ORF">POCTA_138.1.T0540189</name>
</gene>
<name>A0A8S1UXP4_PAROT</name>
<evidence type="ECO:0000313" key="2">
    <source>
        <dbReference type="Proteomes" id="UP000683925"/>
    </source>
</evidence>
<protein>
    <submittedName>
        <fullName evidence="1">Uncharacterized protein</fullName>
    </submittedName>
</protein>
<dbReference type="AlphaFoldDB" id="A0A8S1UXP4"/>